<evidence type="ECO:0000259" key="3">
    <source>
        <dbReference type="Pfam" id="PF23379"/>
    </source>
</evidence>
<evidence type="ECO:0000313" key="4">
    <source>
        <dbReference type="EMBL" id="THE65261.1"/>
    </source>
</evidence>
<gene>
    <name evidence="4" type="ORF">D8Y22_08640</name>
</gene>
<evidence type="ECO:0000259" key="2">
    <source>
        <dbReference type="Pfam" id="PF23375"/>
    </source>
</evidence>
<dbReference type="Pfam" id="PF23375">
    <property type="entry name" value="DUF7094"/>
    <property type="match status" value="1"/>
</dbReference>
<dbReference type="AlphaFoldDB" id="A0A4S3TM19"/>
<evidence type="ECO:0000313" key="5">
    <source>
        <dbReference type="Proteomes" id="UP000318864"/>
    </source>
</evidence>
<feature type="domain" description="DUF7094" evidence="2">
    <location>
        <begin position="217"/>
        <end position="320"/>
    </location>
</feature>
<evidence type="ECO:0000259" key="1">
    <source>
        <dbReference type="Pfam" id="PF23374"/>
    </source>
</evidence>
<protein>
    <submittedName>
        <fullName evidence="4">Uncharacterized protein</fullName>
    </submittedName>
</protein>
<accession>A0A4S3TM19</accession>
<dbReference type="InterPro" id="IPR055520">
    <property type="entry name" value="DUF7094"/>
</dbReference>
<reference evidence="4 5" key="1">
    <citation type="submission" date="2018-10" db="EMBL/GenBank/DDBJ databases">
        <title>Natronolimnobius sp. XQ-INN 246 isolated from Inner Mongolia Autonomous Region of China.</title>
        <authorList>
            <person name="Xue Q."/>
        </authorList>
    </citation>
    <scope>NUCLEOTIDE SEQUENCE [LARGE SCALE GENOMIC DNA]</scope>
    <source>
        <strain evidence="4 5">XQ-INN 246</strain>
    </source>
</reference>
<dbReference type="Proteomes" id="UP000318864">
    <property type="component" value="Unassembled WGS sequence"/>
</dbReference>
<organism evidence="4 5">
    <name type="scientific">Salinadaptatus halalkaliphilus</name>
    <dbReference type="NCBI Taxonomy" id="2419781"/>
    <lineage>
        <taxon>Archaea</taxon>
        <taxon>Methanobacteriati</taxon>
        <taxon>Methanobacteriota</taxon>
        <taxon>Stenosarchaea group</taxon>
        <taxon>Halobacteria</taxon>
        <taxon>Halobacteriales</taxon>
        <taxon>Natrialbaceae</taxon>
        <taxon>Salinadaptatus</taxon>
    </lineage>
</organism>
<feature type="domain" description="DUF7096" evidence="3">
    <location>
        <begin position="1"/>
        <end position="207"/>
    </location>
</feature>
<dbReference type="Pfam" id="PF23379">
    <property type="entry name" value="DUF7096"/>
    <property type="match status" value="1"/>
</dbReference>
<sequence>MTNATPALLALLLVLSLPATTLVAADVGDGMHSEPATSLQETDHATPTDIENTTNRLELLDPVQNEYTESSVDFGATLAGGDDELRIDHERYVGIDRDFAEADDEERAEILDEAHAALGERIETLYEREQTAVREHANGERTGDELRRTLLRNYHEATALLSVLDYLELRANEVPNYSLSSAQVREDTRSLEIHRSPIQSQLAGTSQNIGTTDRFQFLIQTSADGYRLSTIDGSNYVSETTRFDNYDPTAPDQFSERSAPEYAGSLYPWAESEGSLAYTEAGRIHDVEFSDNHFSVRMFIDGGSGAVHREIQELSTTSLPIVHEETHEVDGLELERRETPANGPVELTVTDGSSAVESVTIEIGEHVVGETDEDGRLWYVPPDSSYELTVTPAGEDEGSTVDVSNL</sequence>
<proteinExistence type="predicted"/>
<name>A0A4S3TM19_9EURY</name>
<comment type="caution">
    <text evidence="4">The sequence shown here is derived from an EMBL/GenBank/DDBJ whole genome shotgun (WGS) entry which is preliminary data.</text>
</comment>
<keyword evidence="5" id="KW-1185">Reference proteome</keyword>
<dbReference type="RefSeq" id="WP_141464297.1">
    <property type="nucleotide sequence ID" value="NZ_RBZW01000021.1"/>
</dbReference>
<dbReference type="OrthoDB" id="201701at2157"/>
<dbReference type="Pfam" id="PF23374">
    <property type="entry name" value="Fn3_arc"/>
    <property type="match status" value="1"/>
</dbReference>
<dbReference type="EMBL" id="RBZW01000021">
    <property type="protein sequence ID" value="THE65261.1"/>
    <property type="molecule type" value="Genomic_DNA"/>
</dbReference>
<feature type="domain" description="Fibronectin-III type-like" evidence="1">
    <location>
        <begin position="324"/>
        <end position="394"/>
    </location>
</feature>
<dbReference type="InterPro" id="IPR056397">
    <property type="entry name" value="Fn3_arc"/>
</dbReference>
<dbReference type="InterPro" id="IPR055522">
    <property type="entry name" value="DUF7096"/>
</dbReference>